<dbReference type="Pfam" id="PF06667">
    <property type="entry name" value="PspB"/>
    <property type="match status" value="1"/>
</dbReference>
<evidence type="ECO:0000313" key="3">
    <source>
        <dbReference type="EMBL" id="MBC2777681.1"/>
    </source>
</evidence>
<proteinExistence type="predicted"/>
<feature type="compositionally biased region" description="Polar residues" evidence="1">
    <location>
        <begin position="78"/>
        <end position="87"/>
    </location>
</feature>
<organism evidence="3 4">
    <name type="scientific">Parasphingopyxis marina</name>
    <dbReference type="NCBI Taxonomy" id="2761622"/>
    <lineage>
        <taxon>Bacteria</taxon>
        <taxon>Pseudomonadati</taxon>
        <taxon>Pseudomonadota</taxon>
        <taxon>Alphaproteobacteria</taxon>
        <taxon>Sphingomonadales</taxon>
        <taxon>Sphingomonadaceae</taxon>
        <taxon>Parasphingopyxis</taxon>
    </lineage>
</organism>
<comment type="caution">
    <text evidence="3">The sequence shown here is derived from an EMBL/GenBank/DDBJ whole genome shotgun (WGS) entry which is preliminary data.</text>
</comment>
<evidence type="ECO:0000256" key="1">
    <source>
        <dbReference type="SAM" id="MobiDB-lite"/>
    </source>
</evidence>
<gene>
    <name evidence="3" type="primary">pspB</name>
    <name evidence="3" type="ORF">H6P80_08610</name>
</gene>
<feature type="region of interest" description="Disordered" evidence="1">
    <location>
        <begin position="78"/>
        <end position="100"/>
    </location>
</feature>
<dbReference type="GO" id="GO:0006355">
    <property type="term" value="P:regulation of DNA-templated transcription"/>
    <property type="evidence" value="ECO:0007669"/>
    <property type="project" value="InterPro"/>
</dbReference>
<dbReference type="RefSeq" id="WP_185800874.1">
    <property type="nucleotide sequence ID" value="NZ_JACJVJ010000001.1"/>
</dbReference>
<dbReference type="GO" id="GO:0009271">
    <property type="term" value="P:phage shock"/>
    <property type="evidence" value="ECO:0007669"/>
    <property type="project" value="InterPro"/>
</dbReference>
<dbReference type="InterPro" id="IPR009554">
    <property type="entry name" value="Phageshock_PspB"/>
</dbReference>
<keyword evidence="2" id="KW-0812">Transmembrane</keyword>
<accession>A0A842HZ92</accession>
<sequence>MEDILVPIGVVGMLFIGLPWLILHYSTQWKRAGTISREDEDLLDELYELGRRLDDRMNTIERIIAADNPEWGRQHLTAEQQLPSDRLTQSEEEATPIRRS</sequence>
<protein>
    <submittedName>
        <fullName evidence="3">Envelope stress response membrane protein PspB</fullName>
    </submittedName>
</protein>
<evidence type="ECO:0000256" key="2">
    <source>
        <dbReference type="SAM" id="Phobius"/>
    </source>
</evidence>
<reference evidence="3 4" key="1">
    <citation type="submission" date="2020-08" db="EMBL/GenBank/DDBJ databases">
        <title>Draft genome sequence of Parasphingopyxis sp. GrpM-11.</title>
        <authorList>
            <person name="Oh J."/>
            <person name="Roh D.-H."/>
        </authorList>
    </citation>
    <scope>NUCLEOTIDE SEQUENCE [LARGE SCALE GENOMIC DNA]</scope>
    <source>
        <strain evidence="3 4">GrpM-11</strain>
    </source>
</reference>
<dbReference type="Proteomes" id="UP000564378">
    <property type="component" value="Unassembled WGS sequence"/>
</dbReference>
<dbReference type="EMBL" id="JACJVJ010000001">
    <property type="protein sequence ID" value="MBC2777681.1"/>
    <property type="molecule type" value="Genomic_DNA"/>
</dbReference>
<feature type="transmembrane region" description="Helical" evidence="2">
    <location>
        <begin position="6"/>
        <end position="23"/>
    </location>
</feature>
<evidence type="ECO:0000313" key="4">
    <source>
        <dbReference type="Proteomes" id="UP000564378"/>
    </source>
</evidence>
<keyword evidence="4" id="KW-1185">Reference proteome</keyword>
<keyword evidence="2" id="KW-1133">Transmembrane helix</keyword>
<keyword evidence="2" id="KW-0472">Membrane</keyword>
<dbReference type="NCBIfam" id="TIGR02976">
    <property type="entry name" value="phageshock_pspB"/>
    <property type="match status" value="1"/>
</dbReference>
<dbReference type="AlphaFoldDB" id="A0A842HZ92"/>
<name>A0A842HZ92_9SPHN</name>